<dbReference type="Proteomes" id="UP001472677">
    <property type="component" value="Unassembled WGS sequence"/>
</dbReference>
<comment type="caution">
    <text evidence="2">The sequence shown here is derived from an EMBL/GenBank/DDBJ whole genome shotgun (WGS) entry which is preliminary data.</text>
</comment>
<name>A0ABR2C1I5_9ROSI</name>
<reference evidence="2 3" key="1">
    <citation type="journal article" date="2024" name="G3 (Bethesda)">
        <title>Genome assembly of Hibiscus sabdariffa L. provides insights into metabolisms of medicinal natural products.</title>
        <authorList>
            <person name="Kim T."/>
        </authorList>
    </citation>
    <scope>NUCLEOTIDE SEQUENCE [LARGE SCALE GENOMIC DNA]</scope>
    <source>
        <strain evidence="2">TK-2024</strain>
        <tissue evidence="2">Old leaves</tissue>
    </source>
</reference>
<sequence>MGLEERTSSGERTWCGEGIKCFNNEPMDHGFGRRQLSSSSKVKVQDGGKASTKQDSEELEAVISNGSFKESKPQTTTEMCQHVFCEVTEKFTSLCKLLFDNFQGIKLDSLFHLSLINSRMKYGAYEQSPMLFSSDIQQIGCSGVDVEEEKREVPSFPDNIAMEILWLSKCRGLLFLRQ</sequence>
<evidence type="ECO:0000313" key="2">
    <source>
        <dbReference type="EMBL" id="KAK8513208.1"/>
    </source>
</evidence>
<keyword evidence="3" id="KW-1185">Reference proteome</keyword>
<gene>
    <name evidence="2" type="ORF">V6N12_037699</name>
</gene>
<dbReference type="EMBL" id="JBBPBM010000070">
    <property type="protein sequence ID" value="KAK8513208.1"/>
    <property type="molecule type" value="Genomic_DNA"/>
</dbReference>
<protein>
    <submittedName>
        <fullName evidence="2">Uncharacterized protein</fullName>
    </submittedName>
</protein>
<feature type="region of interest" description="Disordered" evidence="1">
    <location>
        <begin position="30"/>
        <end position="56"/>
    </location>
</feature>
<accession>A0ABR2C1I5</accession>
<evidence type="ECO:0000256" key="1">
    <source>
        <dbReference type="SAM" id="MobiDB-lite"/>
    </source>
</evidence>
<evidence type="ECO:0000313" key="3">
    <source>
        <dbReference type="Proteomes" id="UP001472677"/>
    </source>
</evidence>
<organism evidence="2 3">
    <name type="scientific">Hibiscus sabdariffa</name>
    <name type="common">roselle</name>
    <dbReference type="NCBI Taxonomy" id="183260"/>
    <lineage>
        <taxon>Eukaryota</taxon>
        <taxon>Viridiplantae</taxon>
        <taxon>Streptophyta</taxon>
        <taxon>Embryophyta</taxon>
        <taxon>Tracheophyta</taxon>
        <taxon>Spermatophyta</taxon>
        <taxon>Magnoliopsida</taxon>
        <taxon>eudicotyledons</taxon>
        <taxon>Gunneridae</taxon>
        <taxon>Pentapetalae</taxon>
        <taxon>rosids</taxon>
        <taxon>malvids</taxon>
        <taxon>Malvales</taxon>
        <taxon>Malvaceae</taxon>
        <taxon>Malvoideae</taxon>
        <taxon>Hibiscus</taxon>
    </lineage>
</organism>
<proteinExistence type="predicted"/>